<dbReference type="PANTHER" id="PTHR11487">
    <property type="entry name" value="THIOESTERASE"/>
    <property type="match status" value="1"/>
</dbReference>
<keyword evidence="3" id="KW-0843">Virulence</keyword>
<dbReference type="InterPro" id="IPR001031">
    <property type="entry name" value="Thioesterase"/>
</dbReference>
<dbReference type="PANTHER" id="PTHR11487:SF0">
    <property type="entry name" value="S-ACYL FATTY ACID SYNTHASE THIOESTERASE, MEDIUM CHAIN"/>
    <property type="match status" value="1"/>
</dbReference>
<protein>
    <recommendedName>
        <fullName evidence="2">Thioesterase TesA</fullName>
    </recommendedName>
</protein>
<dbReference type="Gene3D" id="3.40.50.1820">
    <property type="entry name" value="alpha/beta hydrolase"/>
    <property type="match status" value="1"/>
</dbReference>
<comment type="similarity">
    <text evidence="1">Belongs to the thioesterase family.</text>
</comment>
<evidence type="ECO:0000256" key="2">
    <source>
        <dbReference type="ARBA" id="ARBA00015007"/>
    </source>
</evidence>
<dbReference type="RefSeq" id="WP_193489237.1">
    <property type="nucleotide sequence ID" value="NZ_BAAAMC010000011.1"/>
</dbReference>
<evidence type="ECO:0000259" key="5">
    <source>
        <dbReference type="Pfam" id="PF00975"/>
    </source>
</evidence>
<feature type="domain" description="Thioesterase" evidence="5">
    <location>
        <begin position="21"/>
        <end position="240"/>
    </location>
</feature>
<dbReference type="SUPFAM" id="SSF53474">
    <property type="entry name" value="alpha/beta-Hydrolases"/>
    <property type="match status" value="1"/>
</dbReference>
<evidence type="ECO:0000313" key="6">
    <source>
        <dbReference type="EMBL" id="GFG58374.1"/>
    </source>
</evidence>
<name>A0A7I9WL06_9MYCO</name>
<organism evidence="6 7">
    <name type="scientific">Mycolicibacterium murale</name>
    <dbReference type="NCBI Taxonomy" id="182220"/>
    <lineage>
        <taxon>Bacteria</taxon>
        <taxon>Bacillati</taxon>
        <taxon>Actinomycetota</taxon>
        <taxon>Actinomycetes</taxon>
        <taxon>Mycobacteriales</taxon>
        <taxon>Mycobacteriaceae</taxon>
        <taxon>Mycolicibacterium</taxon>
    </lineage>
</organism>
<reference evidence="6 7" key="1">
    <citation type="journal article" date="2019" name="Emerg. Microbes Infect.">
        <title>Comprehensive subspecies identification of 175 nontuberculous mycobacteria species based on 7547 genomic profiles.</title>
        <authorList>
            <person name="Matsumoto Y."/>
            <person name="Kinjo T."/>
            <person name="Motooka D."/>
            <person name="Nabeya D."/>
            <person name="Jung N."/>
            <person name="Uechi K."/>
            <person name="Horii T."/>
            <person name="Iida T."/>
            <person name="Fujita J."/>
            <person name="Nakamura S."/>
        </authorList>
    </citation>
    <scope>NUCLEOTIDE SEQUENCE [LARGE SCALE GENOMIC DNA]</scope>
    <source>
        <strain evidence="6 7">JCM 13392</strain>
    </source>
</reference>
<dbReference type="InterPro" id="IPR029058">
    <property type="entry name" value="AB_hydrolase_fold"/>
</dbReference>
<dbReference type="Pfam" id="PF00975">
    <property type="entry name" value="Thioesterase"/>
    <property type="match status" value="1"/>
</dbReference>
<keyword evidence="7" id="KW-1185">Reference proteome</keyword>
<dbReference type="Proteomes" id="UP000465241">
    <property type="component" value="Unassembled WGS sequence"/>
</dbReference>
<comment type="catalytic activity">
    <reaction evidence="4">
        <text>a fatty acyl-CoA + H2O = a fatty acid + CoA + H(+)</text>
        <dbReference type="Rhea" id="RHEA:16781"/>
        <dbReference type="ChEBI" id="CHEBI:15377"/>
        <dbReference type="ChEBI" id="CHEBI:15378"/>
        <dbReference type="ChEBI" id="CHEBI:28868"/>
        <dbReference type="ChEBI" id="CHEBI:57287"/>
        <dbReference type="ChEBI" id="CHEBI:77636"/>
    </reaction>
</comment>
<evidence type="ECO:0000256" key="4">
    <source>
        <dbReference type="ARBA" id="ARBA00024293"/>
    </source>
</evidence>
<proteinExistence type="inferred from homology"/>
<sequence>MGRLEFQPWIKRFPGGGTVSVVVFPHAGGAAATYRDFATALAHAGADAYIVQYPQRAERLTHPPAPTLEHLAADLFGAADWSALAPLRLFGHCMGALVAFEFARTAHSQGVPVQQLWASASDAPSTAAAAPRVPTTDRELLRDVVALGGTDPRLLADADFIDMLLPSIRADYRAWNTYARDADVRVPADIHAVGGTADTRVAENSLRTWASHTDGAFTFELFDGEHFYLHQHLDALAARVAA</sequence>
<evidence type="ECO:0000256" key="3">
    <source>
        <dbReference type="ARBA" id="ARBA00023026"/>
    </source>
</evidence>
<dbReference type="AlphaFoldDB" id="A0A7I9WL06"/>
<dbReference type="InterPro" id="IPR012223">
    <property type="entry name" value="TEII"/>
</dbReference>
<evidence type="ECO:0000256" key="1">
    <source>
        <dbReference type="ARBA" id="ARBA00007169"/>
    </source>
</evidence>
<accession>A0A7I9WL06</accession>
<comment type="caution">
    <text evidence="6">The sequence shown here is derived from an EMBL/GenBank/DDBJ whole genome shotgun (WGS) entry which is preliminary data.</text>
</comment>
<dbReference type="GO" id="GO:0008610">
    <property type="term" value="P:lipid biosynthetic process"/>
    <property type="evidence" value="ECO:0007669"/>
    <property type="project" value="TreeGrafter"/>
</dbReference>
<dbReference type="EMBL" id="BLKT01000003">
    <property type="protein sequence ID" value="GFG58374.1"/>
    <property type="molecule type" value="Genomic_DNA"/>
</dbReference>
<gene>
    <name evidence="6" type="ORF">MMUR_25100</name>
</gene>
<evidence type="ECO:0000313" key="7">
    <source>
        <dbReference type="Proteomes" id="UP000465241"/>
    </source>
</evidence>